<feature type="transmembrane region" description="Helical" evidence="1">
    <location>
        <begin position="149"/>
        <end position="175"/>
    </location>
</feature>
<sequence length="308" mass="33010">MAKFCGNCGSPLEEGSICSCQQQTTQGQDQSIPEQQQNTQQQQYVQIMAPAPPNAFAIYLKKMWTLIKALVKSPAKVGTQFVGSADYKMALGLIGVQSLAAVFLFLSFAGKFNSAIVAVNNLATSKAYGTGTSGVRVSLGGFSEIKFPMFTVFVVVGIITFGLACLMAGVIMLIINIFKGNTDYKHLLCVSAINSIMSTPFLLAAFFVSLLMPMDIAKSITSGNVSLIYSSFIFPFLYPLLIALAGNIIGWFTSLKVIEGGSDIDDNKAIYVLFLSAIVMIIATYLAIKVGGPMCLPSTIREGLSKFS</sequence>
<name>A0A1I0R9G3_9FIRM</name>
<protein>
    <recommendedName>
        <fullName evidence="4">Yip1 domain-containing protein</fullName>
    </recommendedName>
</protein>
<feature type="transmembrane region" description="Helical" evidence="1">
    <location>
        <begin position="90"/>
        <end position="109"/>
    </location>
</feature>
<reference evidence="2 3" key="1">
    <citation type="submission" date="2016-10" db="EMBL/GenBank/DDBJ databases">
        <authorList>
            <person name="de Groot N.N."/>
        </authorList>
    </citation>
    <scope>NUCLEOTIDE SEQUENCE [LARGE SCALE GENOMIC DNA]</scope>
    <source>
        <strain evidence="2 3">DSM 9179</strain>
    </source>
</reference>
<keyword evidence="1" id="KW-1133">Transmembrane helix</keyword>
<proteinExistence type="predicted"/>
<evidence type="ECO:0000313" key="2">
    <source>
        <dbReference type="EMBL" id="SEW37448.1"/>
    </source>
</evidence>
<feature type="transmembrane region" description="Helical" evidence="1">
    <location>
        <begin position="232"/>
        <end position="258"/>
    </location>
</feature>
<keyword evidence="3" id="KW-1185">Reference proteome</keyword>
<dbReference type="AlphaFoldDB" id="A0A1I0R9G3"/>
<feature type="transmembrane region" description="Helical" evidence="1">
    <location>
        <begin position="187"/>
        <end position="212"/>
    </location>
</feature>
<keyword evidence="1" id="KW-0812">Transmembrane</keyword>
<accession>A0A1I0R9G3</accession>
<dbReference type="OrthoDB" id="1434380at1239"/>
<organism evidence="2 3">
    <name type="scientific">[Clostridium] fimetarium</name>
    <dbReference type="NCBI Taxonomy" id="99656"/>
    <lineage>
        <taxon>Bacteria</taxon>
        <taxon>Bacillati</taxon>
        <taxon>Bacillota</taxon>
        <taxon>Clostridia</taxon>
        <taxon>Lachnospirales</taxon>
        <taxon>Lachnospiraceae</taxon>
    </lineage>
</organism>
<keyword evidence="1" id="KW-0472">Membrane</keyword>
<evidence type="ECO:0008006" key="4">
    <source>
        <dbReference type="Google" id="ProtNLM"/>
    </source>
</evidence>
<gene>
    <name evidence="2" type="ORF">SAMN05421659_11334</name>
</gene>
<feature type="transmembrane region" description="Helical" evidence="1">
    <location>
        <begin position="270"/>
        <end position="288"/>
    </location>
</feature>
<evidence type="ECO:0000256" key="1">
    <source>
        <dbReference type="SAM" id="Phobius"/>
    </source>
</evidence>
<dbReference type="EMBL" id="FOJI01000013">
    <property type="protein sequence ID" value="SEW37448.1"/>
    <property type="molecule type" value="Genomic_DNA"/>
</dbReference>
<dbReference type="STRING" id="99656.SAMN05421659_11334"/>
<evidence type="ECO:0000313" key="3">
    <source>
        <dbReference type="Proteomes" id="UP000199701"/>
    </source>
</evidence>
<dbReference type="RefSeq" id="WP_092455637.1">
    <property type="nucleotide sequence ID" value="NZ_FOJI01000013.1"/>
</dbReference>
<dbReference type="Proteomes" id="UP000199701">
    <property type="component" value="Unassembled WGS sequence"/>
</dbReference>